<evidence type="ECO:0000256" key="5">
    <source>
        <dbReference type="ARBA" id="ARBA00023157"/>
    </source>
</evidence>
<dbReference type="GO" id="GO:0005576">
    <property type="term" value="C:extracellular region"/>
    <property type="evidence" value="ECO:0007669"/>
    <property type="project" value="UniProtKB-SubCell"/>
</dbReference>
<dbReference type="SUPFAM" id="SSF57362">
    <property type="entry name" value="BPTI-like"/>
    <property type="match status" value="1"/>
</dbReference>
<dbReference type="FunFam" id="4.10.410.10:FF:000011">
    <property type="entry name" value="Tissue factor pathway inhibitor"/>
    <property type="match status" value="1"/>
</dbReference>
<comment type="subcellular location">
    <subcellularLocation>
        <location evidence="1">Secreted</location>
    </subcellularLocation>
</comment>
<dbReference type="PANTHER" id="PTHR10083">
    <property type="entry name" value="KUNITZ-TYPE PROTEASE INHIBITOR-RELATED"/>
    <property type="match status" value="1"/>
</dbReference>
<keyword evidence="2" id="KW-0964">Secreted</keyword>
<evidence type="ECO:0000256" key="2">
    <source>
        <dbReference type="ARBA" id="ARBA00022525"/>
    </source>
</evidence>
<dbReference type="AlphaFoldDB" id="A0A7J8DLW8"/>
<dbReference type="PROSITE" id="PS00280">
    <property type="entry name" value="BPTI_KUNITZ_1"/>
    <property type="match status" value="1"/>
</dbReference>
<evidence type="ECO:0000256" key="3">
    <source>
        <dbReference type="ARBA" id="ARBA00022690"/>
    </source>
</evidence>
<dbReference type="SMART" id="SM00131">
    <property type="entry name" value="KU"/>
    <property type="match status" value="1"/>
</dbReference>
<evidence type="ECO:0000256" key="1">
    <source>
        <dbReference type="ARBA" id="ARBA00004613"/>
    </source>
</evidence>
<keyword evidence="5" id="KW-1015">Disulfide bond</keyword>
<evidence type="ECO:0000313" key="8">
    <source>
        <dbReference type="EMBL" id="KAF6423902.1"/>
    </source>
</evidence>
<accession>A0A7J8DLW8</accession>
<dbReference type="InterPro" id="IPR002223">
    <property type="entry name" value="Kunitz_BPTI"/>
</dbReference>
<dbReference type="InterPro" id="IPR036880">
    <property type="entry name" value="Kunitz_BPTI_sf"/>
</dbReference>
<gene>
    <name evidence="8" type="ORF">HJG63_018390</name>
</gene>
<comment type="caution">
    <text evidence="8">The sequence shown here is derived from an EMBL/GenBank/DDBJ whole genome shotgun (WGS) entry which is preliminary data.</text>
</comment>
<proteinExistence type="predicted"/>
<feature type="signal peptide" evidence="6">
    <location>
        <begin position="1"/>
        <end position="21"/>
    </location>
</feature>
<dbReference type="EMBL" id="JACASE010000012">
    <property type="protein sequence ID" value="KAF6423902.1"/>
    <property type="molecule type" value="Genomic_DNA"/>
</dbReference>
<evidence type="ECO:0000256" key="4">
    <source>
        <dbReference type="ARBA" id="ARBA00022900"/>
    </source>
</evidence>
<feature type="chain" id="PRO_5029721247" evidence="6">
    <location>
        <begin position="22"/>
        <end position="88"/>
    </location>
</feature>
<dbReference type="GO" id="GO:0004867">
    <property type="term" value="F:serine-type endopeptidase inhibitor activity"/>
    <property type="evidence" value="ECO:0007669"/>
    <property type="project" value="UniProtKB-KW"/>
</dbReference>
<dbReference type="Gene3D" id="4.10.410.10">
    <property type="entry name" value="Pancreatic trypsin inhibitor Kunitz domain"/>
    <property type="match status" value="1"/>
</dbReference>
<keyword evidence="4" id="KW-0722">Serine protease inhibitor</keyword>
<evidence type="ECO:0000259" key="7">
    <source>
        <dbReference type="PROSITE" id="PS50279"/>
    </source>
</evidence>
<protein>
    <submittedName>
        <fullName evidence="8">Serine peptidase inhibitor, Kunitz type 3</fullName>
    </submittedName>
</protein>
<dbReference type="InterPro" id="IPR020901">
    <property type="entry name" value="Prtase_inh_Kunz-CS"/>
</dbReference>
<reference evidence="8 9" key="1">
    <citation type="journal article" date="2020" name="Nature">
        <title>Six reference-quality genomes reveal evolution of bat adaptations.</title>
        <authorList>
            <person name="Jebb D."/>
            <person name="Huang Z."/>
            <person name="Pippel M."/>
            <person name="Hughes G.M."/>
            <person name="Lavrichenko K."/>
            <person name="Devanna P."/>
            <person name="Winkler S."/>
            <person name="Jermiin L.S."/>
            <person name="Skirmuntt E.C."/>
            <person name="Katzourakis A."/>
            <person name="Burkitt-Gray L."/>
            <person name="Ray D.A."/>
            <person name="Sullivan K.A.M."/>
            <person name="Roscito J.G."/>
            <person name="Kirilenko B.M."/>
            <person name="Davalos L.M."/>
            <person name="Corthals A.P."/>
            <person name="Power M.L."/>
            <person name="Jones G."/>
            <person name="Ransome R.D."/>
            <person name="Dechmann D.K.N."/>
            <person name="Locatelli A.G."/>
            <person name="Puechmaille S.J."/>
            <person name="Fedrigo O."/>
            <person name="Jarvis E.D."/>
            <person name="Hiller M."/>
            <person name="Vernes S.C."/>
            <person name="Myers E.W."/>
            <person name="Teeling E.C."/>
        </authorList>
    </citation>
    <scope>NUCLEOTIDE SEQUENCE [LARGE SCALE GENOMIC DNA]</scope>
    <source>
        <strain evidence="8">MRouAeg1</strain>
        <tissue evidence="8">Muscle</tissue>
    </source>
</reference>
<keyword evidence="6" id="KW-0732">Signal</keyword>
<dbReference type="PROSITE" id="PS50279">
    <property type="entry name" value="BPTI_KUNITZ_2"/>
    <property type="match status" value="1"/>
</dbReference>
<dbReference type="Proteomes" id="UP000593571">
    <property type="component" value="Unassembled WGS sequence"/>
</dbReference>
<organism evidence="8 9">
    <name type="scientific">Rousettus aegyptiacus</name>
    <name type="common">Egyptian fruit bat</name>
    <name type="synonym">Pteropus aegyptiacus</name>
    <dbReference type="NCBI Taxonomy" id="9407"/>
    <lineage>
        <taxon>Eukaryota</taxon>
        <taxon>Metazoa</taxon>
        <taxon>Chordata</taxon>
        <taxon>Craniata</taxon>
        <taxon>Vertebrata</taxon>
        <taxon>Euteleostomi</taxon>
        <taxon>Mammalia</taxon>
        <taxon>Eutheria</taxon>
        <taxon>Laurasiatheria</taxon>
        <taxon>Chiroptera</taxon>
        <taxon>Yinpterochiroptera</taxon>
        <taxon>Pteropodoidea</taxon>
        <taxon>Pteropodidae</taxon>
        <taxon>Rousettinae</taxon>
        <taxon>Rousettus</taxon>
    </lineage>
</organism>
<dbReference type="InterPro" id="IPR050098">
    <property type="entry name" value="TFPI/VKTCI-like"/>
</dbReference>
<evidence type="ECO:0000313" key="9">
    <source>
        <dbReference type="Proteomes" id="UP000593571"/>
    </source>
</evidence>
<keyword evidence="3" id="KW-0646">Protease inhibitor</keyword>
<evidence type="ECO:0000256" key="6">
    <source>
        <dbReference type="SAM" id="SignalP"/>
    </source>
</evidence>
<name>A0A7J8DLW8_ROUAE</name>
<feature type="domain" description="BPTI/Kunitz inhibitor" evidence="7">
    <location>
        <begin position="35"/>
        <end position="85"/>
    </location>
</feature>
<keyword evidence="9" id="KW-1185">Reference proteome</keyword>
<dbReference type="PRINTS" id="PR00759">
    <property type="entry name" value="BASICPTASE"/>
</dbReference>
<dbReference type="Pfam" id="PF00014">
    <property type="entry name" value="Kunitz_BPTI"/>
    <property type="match status" value="1"/>
</dbReference>
<sequence length="88" mass="10257">MRHRISLTLLLLLILCQEIRSKLERGQQNVIGRICTLPKERGLCRANIPRWYHNPKTSRCEKFFYGGCNGNGNNFFKKELCEKACNNT</sequence>